<comment type="caution">
    <text evidence="6">The sequence shown here is derived from an EMBL/GenBank/DDBJ whole genome shotgun (WGS) entry which is preliminary data.</text>
</comment>
<dbReference type="Proteomes" id="UP001341840">
    <property type="component" value="Unassembled WGS sequence"/>
</dbReference>
<dbReference type="InterPro" id="IPR001005">
    <property type="entry name" value="SANT/Myb"/>
</dbReference>
<evidence type="ECO:0000313" key="7">
    <source>
        <dbReference type="Proteomes" id="UP001341840"/>
    </source>
</evidence>
<dbReference type="SMART" id="SM00717">
    <property type="entry name" value="SANT"/>
    <property type="match status" value="1"/>
</dbReference>
<dbReference type="InterPro" id="IPR009057">
    <property type="entry name" value="Homeodomain-like_sf"/>
</dbReference>
<proteinExistence type="predicted"/>
<protein>
    <recommendedName>
        <fullName evidence="5">SANT domain-containing protein</fullName>
    </recommendedName>
</protein>
<evidence type="ECO:0000256" key="2">
    <source>
        <dbReference type="ARBA" id="ARBA00023015"/>
    </source>
</evidence>
<evidence type="ECO:0000313" key="6">
    <source>
        <dbReference type="EMBL" id="MED6174857.1"/>
    </source>
</evidence>
<dbReference type="PROSITE" id="PS51293">
    <property type="entry name" value="SANT"/>
    <property type="match status" value="1"/>
</dbReference>
<dbReference type="PANTHER" id="PTHR13859">
    <property type="entry name" value="ATROPHIN-RELATED"/>
    <property type="match status" value="1"/>
</dbReference>
<name>A0ABU6VN81_9FABA</name>
<keyword evidence="3" id="KW-0804">Transcription</keyword>
<dbReference type="Pfam" id="PF25826">
    <property type="entry name" value="DUF7952"/>
    <property type="match status" value="1"/>
</dbReference>
<evidence type="ECO:0000256" key="1">
    <source>
        <dbReference type="ARBA" id="ARBA00004123"/>
    </source>
</evidence>
<keyword evidence="4" id="KW-0539">Nucleus</keyword>
<dbReference type="InterPro" id="IPR056067">
    <property type="entry name" value="DUF7650"/>
</dbReference>
<dbReference type="SUPFAM" id="SSF46689">
    <property type="entry name" value="Homeodomain-like"/>
    <property type="match status" value="1"/>
</dbReference>
<gene>
    <name evidence="6" type="ORF">PIB30_072983</name>
</gene>
<evidence type="ECO:0000256" key="3">
    <source>
        <dbReference type="ARBA" id="ARBA00023163"/>
    </source>
</evidence>
<keyword evidence="7" id="KW-1185">Reference proteome</keyword>
<accession>A0ABU6VN81</accession>
<dbReference type="PANTHER" id="PTHR13859:SF11">
    <property type="entry name" value="GRUNGE, ISOFORM J"/>
    <property type="match status" value="1"/>
</dbReference>
<keyword evidence="2" id="KW-0805">Transcription regulation</keyword>
<organism evidence="6 7">
    <name type="scientific">Stylosanthes scabra</name>
    <dbReference type="NCBI Taxonomy" id="79078"/>
    <lineage>
        <taxon>Eukaryota</taxon>
        <taxon>Viridiplantae</taxon>
        <taxon>Streptophyta</taxon>
        <taxon>Embryophyta</taxon>
        <taxon>Tracheophyta</taxon>
        <taxon>Spermatophyta</taxon>
        <taxon>Magnoliopsida</taxon>
        <taxon>eudicotyledons</taxon>
        <taxon>Gunneridae</taxon>
        <taxon>Pentapetalae</taxon>
        <taxon>rosids</taxon>
        <taxon>fabids</taxon>
        <taxon>Fabales</taxon>
        <taxon>Fabaceae</taxon>
        <taxon>Papilionoideae</taxon>
        <taxon>50 kb inversion clade</taxon>
        <taxon>dalbergioids sensu lato</taxon>
        <taxon>Dalbergieae</taxon>
        <taxon>Pterocarpus clade</taxon>
        <taxon>Stylosanthes</taxon>
    </lineage>
</organism>
<comment type="subcellular location">
    <subcellularLocation>
        <location evidence="1">Nucleus</location>
    </subcellularLocation>
</comment>
<dbReference type="InterPro" id="IPR017884">
    <property type="entry name" value="SANT_dom"/>
</dbReference>
<sequence length="499" mass="57691">MENLFQRTLEGLIKGMRFQLICEFIFISIEGWELRSASKRGYVNYLDEPPQPRYSVPIGDQHHVEIPDLMPKSEYFKLQKNSYDIVDDSLKHYGVLAQETNRDKGLYPTTATTMPWTEKEESYFIAGLYIFDKDFSAVKRFMGNKTMGEVLSFYYEKIHKSSEYRRWKGFIMSLNNKNGKQGKSKKPRSQSNSYIFAERIICEKTLMSRLKSLLTTDAYLKIIETSWLYGESIVTLEDYLSVLKNQAGLDNFVEALGIGKKGEEDLIGNVINTKRSKNKDALQVPVGKDWASLTQREILYFARKSSSLSKDQSNDLFWEAVWPRLHVKGWQFEKDHASSSFLSFSSSKLFFFVPGVEKFSKKLKRGKHYFNSVSEMLRKVCYNHKLVELAKTDTIWHDKAEEAISSGLLAANGHHADDAINDQNHGACNPIEKESTVADSIMYSSGINTQDREIVLNTERNFARTRLPTIKLLEALAFEEEYLYPKEKRKKRKKINFLL</sequence>
<dbReference type="InterPro" id="IPR057712">
    <property type="entry name" value="DUF7952"/>
</dbReference>
<evidence type="ECO:0000259" key="5">
    <source>
        <dbReference type="PROSITE" id="PS51293"/>
    </source>
</evidence>
<dbReference type="EMBL" id="JASCZI010151910">
    <property type="protein sequence ID" value="MED6174857.1"/>
    <property type="molecule type" value="Genomic_DNA"/>
</dbReference>
<feature type="domain" description="SANT" evidence="5">
    <location>
        <begin position="111"/>
        <end position="156"/>
    </location>
</feature>
<dbReference type="Gene3D" id="1.10.10.60">
    <property type="entry name" value="Homeodomain-like"/>
    <property type="match status" value="1"/>
</dbReference>
<evidence type="ECO:0000256" key="4">
    <source>
        <dbReference type="ARBA" id="ARBA00023242"/>
    </source>
</evidence>
<dbReference type="Pfam" id="PF24662">
    <property type="entry name" value="DUF7650"/>
    <property type="match status" value="1"/>
</dbReference>
<reference evidence="6 7" key="1">
    <citation type="journal article" date="2023" name="Plants (Basel)">
        <title>Bridging the Gap: Combining Genomics and Transcriptomics Approaches to Understand Stylosanthes scabra, an Orphan Legume from the Brazilian Caatinga.</title>
        <authorList>
            <person name="Ferreira-Neto J.R.C."/>
            <person name="da Silva M.D."/>
            <person name="Binneck E."/>
            <person name="de Melo N.F."/>
            <person name="da Silva R.H."/>
            <person name="de Melo A.L.T.M."/>
            <person name="Pandolfi V."/>
            <person name="Bustamante F.O."/>
            <person name="Brasileiro-Vidal A.C."/>
            <person name="Benko-Iseppon A.M."/>
        </authorList>
    </citation>
    <scope>NUCLEOTIDE SEQUENCE [LARGE SCALE GENOMIC DNA]</scope>
    <source>
        <tissue evidence="6">Leaves</tissue>
    </source>
</reference>
<dbReference type="CDD" id="cd00167">
    <property type="entry name" value="SANT"/>
    <property type="match status" value="1"/>
</dbReference>